<protein>
    <submittedName>
        <fullName evidence="2">Uncharacterized protein</fullName>
    </submittedName>
</protein>
<reference evidence="2" key="1">
    <citation type="submission" date="2022-11" db="UniProtKB">
        <authorList>
            <consortium name="WormBaseParasite"/>
        </authorList>
    </citation>
    <scope>IDENTIFICATION</scope>
</reference>
<proteinExistence type="predicted"/>
<organism evidence="1 2">
    <name type="scientific">Romanomermis culicivorax</name>
    <name type="common">Nematode worm</name>
    <dbReference type="NCBI Taxonomy" id="13658"/>
    <lineage>
        <taxon>Eukaryota</taxon>
        <taxon>Metazoa</taxon>
        <taxon>Ecdysozoa</taxon>
        <taxon>Nematoda</taxon>
        <taxon>Enoplea</taxon>
        <taxon>Dorylaimia</taxon>
        <taxon>Mermithida</taxon>
        <taxon>Mermithoidea</taxon>
        <taxon>Mermithidae</taxon>
        <taxon>Romanomermis</taxon>
    </lineage>
</organism>
<dbReference type="AlphaFoldDB" id="A0A915K500"/>
<keyword evidence="1" id="KW-1185">Reference proteome</keyword>
<evidence type="ECO:0000313" key="2">
    <source>
        <dbReference type="WBParaSite" id="nRc.2.0.1.t33279-RA"/>
    </source>
</evidence>
<sequence>MYQSIKSNLEKAADVSKDYFDKKAHKCNMNVNDLVLLINMLKANKIQPTSLDHLSLRIPPTLTEM</sequence>
<accession>A0A915K500</accession>
<dbReference type="Proteomes" id="UP000887565">
    <property type="component" value="Unplaced"/>
</dbReference>
<dbReference type="WBParaSite" id="nRc.2.0.1.t33279-RA">
    <property type="protein sequence ID" value="nRc.2.0.1.t33279-RA"/>
    <property type="gene ID" value="nRc.2.0.1.g33279"/>
</dbReference>
<evidence type="ECO:0000313" key="1">
    <source>
        <dbReference type="Proteomes" id="UP000887565"/>
    </source>
</evidence>
<name>A0A915K500_ROMCU</name>